<evidence type="ECO:0000313" key="1">
    <source>
        <dbReference type="EMBL" id="MCI82535.1"/>
    </source>
</evidence>
<dbReference type="AlphaFoldDB" id="A0A392V6R9"/>
<reference evidence="1 2" key="1">
    <citation type="journal article" date="2018" name="Front. Plant Sci.">
        <title>Red Clover (Trifolium pratense) and Zigzag Clover (T. medium) - A Picture of Genomic Similarities and Differences.</title>
        <authorList>
            <person name="Dluhosova J."/>
            <person name="Istvanek J."/>
            <person name="Nedelnik J."/>
            <person name="Repkova J."/>
        </authorList>
    </citation>
    <scope>NUCLEOTIDE SEQUENCE [LARGE SCALE GENOMIC DNA]</scope>
    <source>
        <strain evidence="2">cv. 10/8</strain>
        <tissue evidence="1">Leaf</tissue>
    </source>
</reference>
<organism evidence="1 2">
    <name type="scientific">Trifolium medium</name>
    <dbReference type="NCBI Taxonomy" id="97028"/>
    <lineage>
        <taxon>Eukaryota</taxon>
        <taxon>Viridiplantae</taxon>
        <taxon>Streptophyta</taxon>
        <taxon>Embryophyta</taxon>
        <taxon>Tracheophyta</taxon>
        <taxon>Spermatophyta</taxon>
        <taxon>Magnoliopsida</taxon>
        <taxon>eudicotyledons</taxon>
        <taxon>Gunneridae</taxon>
        <taxon>Pentapetalae</taxon>
        <taxon>rosids</taxon>
        <taxon>fabids</taxon>
        <taxon>Fabales</taxon>
        <taxon>Fabaceae</taxon>
        <taxon>Papilionoideae</taxon>
        <taxon>50 kb inversion clade</taxon>
        <taxon>NPAAA clade</taxon>
        <taxon>Hologalegina</taxon>
        <taxon>IRL clade</taxon>
        <taxon>Trifolieae</taxon>
        <taxon>Trifolium</taxon>
    </lineage>
</organism>
<accession>A0A392V6R9</accession>
<name>A0A392V6R9_9FABA</name>
<protein>
    <submittedName>
        <fullName evidence="1">Uncharacterized protein</fullName>
    </submittedName>
</protein>
<feature type="non-terminal residue" evidence="1">
    <location>
        <position position="1"/>
    </location>
</feature>
<dbReference type="EMBL" id="LXQA011045872">
    <property type="protein sequence ID" value="MCI82535.1"/>
    <property type="molecule type" value="Genomic_DNA"/>
</dbReference>
<comment type="caution">
    <text evidence="1">The sequence shown here is derived from an EMBL/GenBank/DDBJ whole genome shotgun (WGS) entry which is preliminary data.</text>
</comment>
<evidence type="ECO:0000313" key="2">
    <source>
        <dbReference type="Proteomes" id="UP000265520"/>
    </source>
</evidence>
<dbReference type="Proteomes" id="UP000265520">
    <property type="component" value="Unassembled WGS sequence"/>
</dbReference>
<sequence length="44" mass="4764">LSASTEVVDHIHGELAKYRMGDGHFGLKEAIRQREVVAAGKSIS</sequence>
<proteinExistence type="predicted"/>
<keyword evidence="2" id="KW-1185">Reference proteome</keyword>